<reference evidence="1" key="1">
    <citation type="journal article" date="2023" name="Access Microbiol">
        <title>De-novo genome assembly for Akanthomyces muscarius, a biocontrol agent of insect agricultural pests.</title>
        <authorList>
            <person name="Erdos Z."/>
            <person name="Studholme D.J."/>
            <person name="Raymond B."/>
            <person name="Sharma M."/>
        </authorList>
    </citation>
    <scope>NUCLEOTIDE SEQUENCE</scope>
    <source>
        <strain evidence="1">Ve6</strain>
    </source>
</reference>
<evidence type="ECO:0000313" key="2">
    <source>
        <dbReference type="Proteomes" id="UP001144673"/>
    </source>
</evidence>
<protein>
    <submittedName>
        <fullName evidence="1">Uncharacterized protein</fullName>
    </submittedName>
</protein>
<proteinExistence type="predicted"/>
<dbReference type="GeneID" id="80890768"/>
<accession>A0A9W8Q2F4</accession>
<dbReference type="RefSeq" id="XP_056048408.1">
    <property type="nucleotide sequence ID" value="XM_056194707.1"/>
</dbReference>
<name>A0A9W8Q2F4_AKAMU</name>
<dbReference type="EMBL" id="JAJHUN010000011">
    <property type="protein sequence ID" value="KAJ4144738.1"/>
    <property type="molecule type" value="Genomic_DNA"/>
</dbReference>
<dbReference type="Proteomes" id="UP001144673">
    <property type="component" value="Chromosome 2"/>
</dbReference>
<sequence>MTTEMEQPSAASQLKAWPSAVSLVSSSFALARTSVPASGVVASPARPIYVFTNLTRNTSQLQTELLPELSSGMNLGITLQQRSSADGGASVAYLFNHPSPRADVAYTPS</sequence>
<keyword evidence="2" id="KW-1185">Reference proteome</keyword>
<dbReference type="KEGG" id="amus:LMH87_003609"/>
<organism evidence="1 2">
    <name type="scientific">Akanthomyces muscarius</name>
    <name type="common">Entomopathogenic fungus</name>
    <name type="synonym">Lecanicillium muscarium</name>
    <dbReference type="NCBI Taxonomy" id="2231603"/>
    <lineage>
        <taxon>Eukaryota</taxon>
        <taxon>Fungi</taxon>
        <taxon>Dikarya</taxon>
        <taxon>Ascomycota</taxon>
        <taxon>Pezizomycotina</taxon>
        <taxon>Sordariomycetes</taxon>
        <taxon>Hypocreomycetidae</taxon>
        <taxon>Hypocreales</taxon>
        <taxon>Cordycipitaceae</taxon>
        <taxon>Akanthomyces</taxon>
    </lineage>
</organism>
<dbReference type="AlphaFoldDB" id="A0A9W8Q2F4"/>
<comment type="caution">
    <text evidence="1">The sequence shown here is derived from an EMBL/GenBank/DDBJ whole genome shotgun (WGS) entry which is preliminary data.</text>
</comment>
<gene>
    <name evidence="1" type="ORF">LMH87_003609</name>
</gene>
<evidence type="ECO:0000313" key="1">
    <source>
        <dbReference type="EMBL" id="KAJ4144738.1"/>
    </source>
</evidence>